<evidence type="ECO:0000256" key="2">
    <source>
        <dbReference type="ARBA" id="ARBA00022475"/>
    </source>
</evidence>
<feature type="transmembrane region" description="Helical" evidence="7">
    <location>
        <begin position="281"/>
        <end position="305"/>
    </location>
</feature>
<keyword evidence="9" id="KW-1185">Reference proteome</keyword>
<dbReference type="Pfam" id="PF07690">
    <property type="entry name" value="MFS_1"/>
    <property type="match status" value="1"/>
</dbReference>
<dbReference type="RefSeq" id="WP_189168016.1">
    <property type="nucleotide sequence ID" value="NZ_BMQB01000001.1"/>
</dbReference>
<evidence type="ECO:0000256" key="4">
    <source>
        <dbReference type="ARBA" id="ARBA00022989"/>
    </source>
</evidence>
<name>A0A8J3F5T0_9ACTN</name>
<feature type="transmembrane region" description="Helical" evidence="7">
    <location>
        <begin position="12"/>
        <end position="36"/>
    </location>
</feature>
<evidence type="ECO:0000313" key="9">
    <source>
        <dbReference type="Proteomes" id="UP000649739"/>
    </source>
</evidence>
<evidence type="ECO:0000256" key="6">
    <source>
        <dbReference type="SAM" id="MobiDB-lite"/>
    </source>
</evidence>
<feature type="transmembrane region" description="Helical" evidence="7">
    <location>
        <begin position="148"/>
        <end position="169"/>
    </location>
</feature>
<dbReference type="PANTHER" id="PTHR23513:SF6">
    <property type="entry name" value="MAJOR FACILITATOR SUPERFAMILY ASSOCIATED DOMAIN-CONTAINING PROTEIN"/>
    <property type="match status" value="1"/>
</dbReference>
<sequence length="458" mass="45593">MWRVLAERTYRRLFVAQVVALTGTGLATVALGLLAYRLTGAGAGAVLGGVLAARMVVNVAVAPLAGALAARLPRRRLLVGADVVRGLAALALPAVGRVWQVVVLVVLLQAASAVFTPVFQAAIPDVLPDERDYTAALALSRLAYDVEALAAPLLAAALLAVLPAGWLFAGTAAGFAGSALLVLSVAVPAAGAAGRRGVYDDTVRGVRTHLRTPRLRGLLALHLAAAAAGALVIVGTVGFVRGGLGRGAVDVAVALGAFGGGSAVAAAGLPRLLRRYGDRAVLVGGGGLLAGALLGAAAVAAGGGWGWPVLLGVWAVLGAAACPIGAASGRLLRRSAADGDRTAVFAAHFALSHACWLVAYPVAGWLAAGAPVGAALAGCGVLAAAGAAGAAGLWPARDPAVVAHVHRGLPAHDPHLRGAAAHGGGWRHAHVLHIDDRHPRWRAPGRRPASAAAGGRRG</sequence>
<feature type="transmembrane region" description="Helical" evidence="7">
    <location>
        <begin position="374"/>
        <end position="394"/>
    </location>
</feature>
<feature type="transmembrane region" description="Helical" evidence="7">
    <location>
        <begin position="344"/>
        <end position="368"/>
    </location>
</feature>
<accession>A0A8J3F5T0</accession>
<dbReference type="AlphaFoldDB" id="A0A8J3F5T0"/>
<feature type="transmembrane region" description="Helical" evidence="7">
    <location>
        <begin position="175"/>
        <end position="194"/>
    </location>
</feature>
<comment type="subcellular location">
    <subcellularLocation>
        <location evidence="1">Cell membrane</location>
        <topology evidence="1">Multi-pass membrane protein</topology>
    </subcellularLocation>
</comment>
<dbReference type="Gene3D" id="1.20.1250.20">
    <property type="entry name" value="MFS general substrate transporter like domains"/>
    <property type="match status" value="1"/>
</dbReference>
<feature type="transmembrane region" description="Helical" evidence="7">
    <location>
        <begin position="215"/>
        <end position="239"/>
    </location>
</feature>
<gene>
    <name evidence="8" type="ORF">GCM10010123_01260</name>
</gene>
<feature type="transmembrane region" description="Helical" evidence="7">
    <location>
        <begin position="311"/>
        <end position="332"/>
    </location>
</feature>
<comment type="caution">
    <text evidence="8">The sequence shown here is derived from an EMBL/GenBank/DDBJ whole genome shotgun (WGS) entry which is preliminary data.</text>
</comment>
<reference evidence="8" key="1">
    <citation type="journal article" date="2014" name="Int. J. Syst. Evol. Microbiol.">
        <title>Complete genome sequence of Corynebacterium casei LMG S-19264T (=DSM 44701T), isolated from a smear-ripened cheese.</title>
        <authorList>
            <consortium name="US DOE Joint Genome Institute (JGI-PGF)"/>
            <person name="Walter F."/>
            <person name="Albersmeier A."/>
            <person name="Kalinowski J."/>
            <person name="Ruckert C."/>
        </authorList>
    </citation>
    <scope>NUCLEOTIDE SEQUENCE</scope>
    <source>
        <strain evidence="8">JCM 3090</strain>
    </source>
</reference>
<dbReference type="InterPro" id="IPR036259">
    <property type="entry name" value="MFS_trans_sf"/>
</dbReference>
<dbReference type="GO" id="GO:0022857">
    <property type="term" value="F:transmembrane transporter activity"/>
    <property type="evidence" value="ECO:0007669"/>
    <property type="project" value="InterPro"/>
</dbReference>
<keyword evidence="3 7" id="KW-0812">Transmembrane</keyword>
<feature type="transmembrane region" description="Helical" evidence="7">
    <location>
        <begin position="251"/>
        <end position="269"/>
    </location>
</feature>
<dbReference type="SUPFAM" id="SSF103473">
    <property type="entry name" value="MFS general substrate transporter"/>
    <property type="match status" value="1"/>
</dbReference>
<dbReference type="InterPro" id="IPR011701">
    <property type="entry name" value="MFS"/>
</dbReference>
<feature type="region of interest" description="Disordered" evidence="6">
    <location>
        <begin position="438"/>
        <end position="458"/>
    </location>
</feature>
<feature type="compositionally biased region" description="Low complexity" evidence="6">
    <location>
        <begin position="446"/>
        <end position="458"/>
    </location>
</feature>
<evidence type="ECO:0000313" key="8">
    <source>
        <dbReference type="EMBL" id="GGJ75033.1"/>
    </source>
</evidence>
<evidence type="ECO:0000256" key="1">
    <source>
        <dbReference type="ARBA" id="ARBA00004651"/>
    </source>
</evidence>
<protein>
    <submittedName>
        <fullName evidence="8">MFS transporter</fullName>
    </submittedName>
</protein>
<keyword evidence="4 7" id="KW-1133">Transmembrane helix</keyword>
<dbReference type="PANTHER" id="PTHR23513">
    <property type="entry name" value="INTEGRAL MEMBRANE EFFLUX PROTEIN-RELATED"/>
    <property type="match status" value="1"/>
</dbReference>
<reference evidence="8" key="2">
    <citation type="submission" date="2020-09" db="EMBL/GenBank/DDBJ databases">
        <authorList>
            <person name="Sun Q."/>
            <person name="Ohkuma M."/>
        </authorList>
    </citation>
    <scope>NUCLEOTIDE SEQUENCE</scope>
    <source>
        <strain evidence="8">JCM 3090</strain>
    </source>
</reference>
<evidence type="ECO:0000256" key="7">
    <source>
        <dbReference type="SAM" id="Phobius"/>
    </source>
</evidence>
<dbReference type="EMBL" id="BMQB01000001">
    <property type="protein sequence ID" value="GGJ75033.1"/>
    <property type="molecule type" value="Genomic_DNA"/>
</dbReference>
<keyword evidence="2" id="KW-1003">Cell membrane</keyword>
<proteinExistence type="predicted"/>
<feature type="transmembrane region" description="Helical" evidence="7">
    <location>
        <begin position="42"/>
        <end position="65"/>
    </location>
</feature>
<evidence type="ECO:0000256" key="3">
    <source>
        <dbReference type="ARBA" id="ARBA00022692"/>
    </source>
</evidence>
<dbReference type="Proteomes" id="UP000649739">
    <property type="component" value="Unassembled WGS sequence"/>
</dbReference>
<dbReference type="GO" id="GO:0005886">
    <property type="term" value="C:plasma membrane"/>
    <property type="evidence" value="ECO:0007669"/>
    <property type="project" value="UniProtKB-SubCell"/>
</dbReference>
<keyword evidence="5 7" id="KW-0472">Membrane</keyword>
<organism evidence="8 9">
    <name type="scientific">Pilimelia anulata</name>
    <dbReference type="NCBI Taxonomy" id="53371"/>
    <lineage>
        <taxon>Bacteria</taxon>
        <taxon>Bacillati</taxon>
        <taxon>Actinomycetota</taxon>
        <taxon>Actinomycetes</taxon>
        <taxon>Micromonosporales</taxon>
        <taxon>Micromonosporaceae</taxon>
        <taxon>Pilimelia</taxon>
    </lineage>
</organism>
<evidence type="ECO:0000256" key="5">
    <source>
        <dbReference type="ARBA" id="ARBA00023136"/>
    </source>
</evidence>